<gene>
    <name evidence="8" type="primary">gpsA</name>
    <name evidence="16" type="ORF">ADH67_05240</name>
</gene>
<dbReference type="GO" id="GO:0141153">
    <property type="term" value="F:glycerol-3-phosphate dehydrogenase (NADP+) activity"/>
    <property type="evidence" value="ECO:0007669"/>
    <property type="project" value="RHEA"/>
</dbReference>
<dbReference type="SUPFAM" id="SSF51735">
    <property type="entry name" value="NAD(P)-binding Rossmann-fold domains"/>
    <property type="match status" value="1"/>
</dbReference>
<evidence type="ECO:0000259" key="15">
    <source>
        <dbReference type="Pfam" id="PF07479"/>
    </source>
</evidence>
<comment type="caution">
    <text evidence="16">The sequence shown here is derived from an EMBL/GenBank/DDBJ whole genome shotgun (WGS) entry which is preliminary data.</text>
</comment>
<evidence type="ECO:0000256" key="12">
    <source>
        <dbReference type="RuleBase" id="RU000437"/>
    </source>
</evidence>
<keyword evidence="4 8" id="KW-0560">Oxidoreductase</keyword>
<dbReference type="GO" id="GO:0006650">
    <property type="term" value="P:glycerophospholipid metabolic process"/>
    <property type="evidence" value="ECO:0007669"/>
    <property type="project" value="UniProtKB-UniRule"/>
</dbReference>
<evidence type="ECO:0000256" key="3">
    <source>
        <dbReference type="ARBA" id="ARBA00022857"/>
    </source>
</evidence>
<feature type="domain" description="Glycerol-3-phosphate dehydrogenase NAD-dependent N-terminal" evidence="14">
    <location>
        <begin position="3"/>
        <end position="153"/>
    </location>
</feature>
<feature type="binding site" evidence="11">
    <location>
        <position position="136"/>
    </location>
    <ligand>
        <name>NAD(+)</name>
        <dbReference type="ChEBI" id="CHEBI:57540"/>
    </ligand>
</feature>
<feature type="binding site" evidence="8">
    <location>
        <position position="251"/>
    </location>
    <ligand>
        <name>NADPH</name>
        <dbReference type="ChEBI" id="CHEBI:57783"/>
    </ligand>
</feature>
<dbReference type="EC" id="1.1.1.94" evidence="8"/>
<keyword evidence="8" id="KW-0547">Nucleotide-binding</keyword>
<feature type="binding site" evidence="8">
    <location>
        <position position="104"/>
    </location>
    <ligand>
        <name>sn-glycerol 3-phosphate</name>
        <dbReference type="ChEBI" id="CHEBI:57597"/>
    </ligand>
</feature>
<accession>A0A227KRY0</accession>
<dbReference type="EMBL" id="NHMP01000002">
    <property type="protein sequence ID" value="OXE50385.1"/>
    <property type="molecule type" value="Genomic_DNA"/>
</dbReference>
<evidence type="ECO:0000256" key="6">
    <source>
        <dbReference type="ARBA" id="ARBA00023209"/>
    </source>
</evidence>
<feature type="binding site" evidence="10">
    <location>
        <position position="104"/>
    </location>
    <ligand>
        <name>substrate</name>
    </ligand>
</feature>
<feature type="binding site" evidence="8">
    <location>
        <position position="44"/>
    </location>
    <ligand>
        <name>NADPH</name>
        <dbReference type="ChEBI" id="CHEBI:57783"/>
    </ligand>
</feature>
<evidence type="ECO:0000259" key="14">
    <source>
        <dbReference type="Pfam" id="PF01210"/>
    </source>
</evidence>
<organism evidence="16 17">
    <name type="scientific">Turicimonas muris</name>
    <dbReference type="NCBI Taxonomy" id="1796652"/>
    <lineage>
        <taxon>Bacteria</taxon>
        <taxon>Pseudomonadati</taxon>
        <taxon>Pseudomonadota</taxon>
        <taxon>Betaproteobacteria</taxon>
        <taxon>Burkholderiales</taxon>
        <taxon>Sutterellaceae</taxon>
        <taxon>Turicimonas</taxon>
    </lineage>
</organism>
<feature type="binding site" evidence="8">
    <location>
        <position position="11"/>
    </location>
    <ligand>
        <name>NADPH</name>
        <dbReference type="ChEBI" id="CHEBI:57783"/>
    </ligand>
</feature>
<dbReference type="PANTHER" id="PTHR11728:SF1">
    <property type="entry name" value="GLYCEROL-3-PHOSPHATE DEHYDROGENASE [NAD(+)] 2, CHLOROPLASTIC"/>
    <property type="match status" value="1"/>
</dbReference>
<feature type="binding site" evidence="8">
    <location>
        <position position="277"/>
    </location>
    <ligand>
        <name>NADPH</name>
        <dbReference type="ChEBI" id="CHEBI:57783"/>
    </ligand>
</feature>
<comment type="pathway">
    <text evidence="8">Membrane lipid metabolism; glycerophospholipid metabolism.</text>
</comment>
<evidence type="ECO:0000256" key="5">
    <source>
        <dbReference type="ARBA" id="ARBA00023098"/>
    </source>
</evidence>
<evidence type="ECO:0000256" key="9">
    <source>
        <dbReference type="PIRSR" id="PIRSR000114-1"/>
    </source>
</evidence>
<comment type="catalytic activity">
    <reaction evidence="8 13">
        <text>sn-glycerol 3-phosphate + NADP(+) = dihydroxyacetone phosphate + NADPH + H(+)</text>
        <dbReference type="Rhea" id="RHEA:11096"/>
        <dbReference type="ChEBI" id="CHEBI:15378"/>
        <dbReference type="ChEBI" id="CHEBI:57597"/>
        <dbReference type="ChEBI" id="CHEBI:57642"/>
        <dbReference type="ChEBI" id="CHEBI:57783"/>
        <dbReference type="ChEBI" id="CHEBI:58349"/>
        <dbReference type="EC" id="1.1.1.94"/>
    </reaction>
</comment>
<feature type="binding site" evidence="11">
    <location>
        <begin position="8"/>
        <end position="13"/>
    </location>
    <ligand>
        <name>NAD(+)</name>
        <dbReference type="ChEBI" id="CHEBI:57540"/>
    </ligand>
</feature>
<comment type="function">
    <text evidence="8">Catalyzes the reduction of the glycolytic intermediate dihydroxyacetone phosphate (DHAP) to sn-glycerol 3-phosphate (G3P), the key precursor for phospholipid synthesis.</text>
</comment>
<feature type="binding site" evidence="8">
    <location>
        <position position="12"/>
    </location>
    <ligand>
        <name>NADPH</name>
        <dbReference type="ChEBI" id="CHEBI:57783"/>
    </ligand>
</feature>
<evidence type="ECO:0000256" key="11">
    <source>
        <dbReference type="PIRSR" id="PIRSR000114-3"/>
    </source>
</evidence>
<evidence type="ECO:0000256" key="13">
    <source>
        <dbReference type="RuleBase" id="RU000439"/>
    </source>
</evidence>
<feature type="binding site" evidence="8">
    <location>
        <position position="35"/>
    </location>
    <ligand>
        <name>NADPH</name>
        <dbReference type="ChEBI" id="CHEBI:57783"/>
    </ligand>
</feature>
<evidence type="ECO:0000256" key="10">
    <source>
        <dbReference type="PIRSR" id="PIRSR000114-2"/>
    </source>
</evidence>
<evidence type="ECO:0000256" key="7">
    <source>
        <dbReference type="ARBA" id="ARBA00023264"/>
    </source>
</evidence>
<dbReference type="Pfam" id="PF01210">
    <property type="entry name" value="NAD_Gly3P_dh_N"/>
    <property type="match status" value="1"/>
</dbReference>
<dbReference type="InterPro" id="IPR011128">
    <property type="entry name" value="G3P_DH_NAD-dep_N"/>
</dbReference>
<evidence type="ECO:0000313" key="17">
    <source>
        <dbReference type="Proteomes" id="UP000214610"/>
    </source>
</evidence>
<evidence type="ECO:0000256" key="1">
    <source>
        <dbReference type="ARBA" id="ARBA00011009"/>
    </source>
</evidence>
<dbReference type="GO" id="GO:0051287">
    <property type="term" value="F:NAD binding"/>
    <property type="evidence" value="ECO:0007669"/>
    <property type="project" value="InterPro"/>
</dbReference>
<dbReference type="Gene3D" id="1.10.1040.10">
    <property type="entry name" value="N-(1-d-carboxylethyl)-l-norvaline Dehydrogenase, domain 2"/>
    <property type="match status" value="1"/>
</dbReference>
<evidence type="ECO:0000313" key="16">
    <source>
        <dbReference type="EMBL" id="OXE50385.1"/>
    </source>
</evidence>
<dbReference type="InterPro" id="IPR008927">
    <property type="entry name" value="6-PGluconate_DH-like_C_sf"/>
</dbReference>
<protein>
    <recommendedName>
        <fullName evidence="8">Glycerol-3-phosphate dehydrogenase [NAD(P)+]</fullName>
        <ecNumber evidence="8">1.1.1.94</ecNumber>
    </recommendedName>
    <alternativeName>
        <fullName evidence="8">NAD(P)(+)-dependent glycerol-3-phosphate dehydrogenase</fullName>
    </alternativeName>
    <alternativeName>
        <fullName evidence="8">NAD(P)H-dependent dihydroxyacetone-phosphate reductase</fullName>
    </alternativeName>
</protein>
<dbReference type="RefSeq" id="WP_066592045.1">
    <property type="nucleotide sequence ID" value="NZ_CAMVZA010000086.1"/>
</dbReference>
<dbReference type="InterPro" id="IPR036291">
    <property type="entry name" value="NAD(P)-bd_dom_sf"/>
</dbReference>
<sequence>MLKITVIGAGSWGTALAVILSKAGNQVKVLSLTKRNLISLRSGYHPNFEGLLLPKEVEFTQSVEDSLVNADIVIFAVSSKYLRPSIEVVKPFIKESQLLISVIKGLEPLTLLVPSQIIQEAFPHNSVAVLSGPSHAEEVIKGEPFGMQLASVDLRAVELIRKAFNKANVYLPATDDLIGTQLGGALKNIIAIGYGIALEQGLGTNFYSMLVTAGMADLRNLAVAGGAAPETLMGLGGLGDLITTIGSPYSRNRKFGQLLGSGISVEKALQQVGMVVEGVNAMEGALELAQEKQVSIPVINFINNIIKKRISPTKMKGLVQLLKGTY</sequence>
<proteinExistence type="inferred from homology"/>
<feature type="binding site" evidence="8">
    <location>
        <position position="134"/>
    </location>
    <ligand>
        <name>sn-glycerol 3-phosphate</name>
        <dbReference type="ChEBI" id="CHEBI:57597"/>
    </ligand>
</feature>
<feature type="active site" description="Proton acceptor" evidence="8 9">
    <location>
        <position position="187"/>
    </location>
</feature>
<keyword evidence="6 8" id="KW-0594">Phospholipid biosynthesis</keyword>
<dbReference type="Gene3D" id="3.40.50.720">
    <property type="entry name" value="NAD(P)-binding Rossmann-like Domain"/>
    <property type="match status" value="1"/>
</dbReference>
<dbReference type="NCBIfam" id="NF000940">
    <property type="entry name" value="PRK00094.1-2"/>
    <property type="match status" value="1"/>
</dbReference>
<feature type="domain" description="Glycerol-3-phosphate dehydrogenase NAD-dependent C-terminal" evidence="15">
    <location>
        <begin position="176"/>
        <end position="315"/>
    </location>
</feature>
<feature type="binding site" evidence="10">
    <location>
        <begin position="251"/>
        <end position="252"/>
    </location>
    <ligand>
        <name>substrate</name>
    </ligand>
</feature>
<evidence type="ECO:0000256" key="4">
    <source>
        <dbReference type="ARBA" id="ARBA00023002"/>
    </source>
</evidence>
<keyword evidence="5 8" id="KW-0443">Lipid metabolism</keyword>
<reference evidence="17" key="1">
    <citation type="submission" date="2017-05" db="EMBL/GenBank/DDBJ databases">
        <title>Improved OligoMM genomes.</title>
        <authorList>
            <person name="Garzetti D."/>
        </authorList>
    </citation>
    <scope>NUCLEOTIDE SEQUENCE [LARGE SCALE GENOMIC DNA]</scope>
    <source>
        <strain evidence="17">YL45</strain>
    </source>
</reference>
<feature type="binding site" evidence="8">
    <location>
        <position position="252"/>
    </location>
    <ligand>
        <name>sn-glycerol 3-phosphate</name>
        <dbReference type="ChEBI" id="CHEBI:57597"/>
    </ligand>
</feature>
<feature type="binding site" evidence="8">
    <location>
        <position position="240"/>
    </location>
    <ligand>
        <name>sn-glycerol 3-phosphate</name>
        <dbReference type="ChEBI" id="CHEBI:57597"/>
    </ligand>
</feature>
<dbReference type="GO" id="GO:0046167">
    <property type="term" value="P:glycerol-3-phosphate biosynthetic process"/>
    <property type="evidence" value="ECO:0007669"/>
    <property type="project" value="UniProtKB-UniRule"/>
</dbReference>
<dbReference type="InterPro" id="IPR006109">
    <property type="entry name" value="G3P_DH_NAD-dep_C"/>
</dbReference>
<dbReference type="GeneID" id="78363675"/>
<feature type="binding site" evidence="8">
    <location>
        <position position="250"/>
    </location>
    <ligand>
        <name>sn-glycerol 3-phosphate</name>
        <dbReference type="ChEBI" id="CHEBI:57597"/>
    </ligand>
</feature>
<dbReference type="AlphaFoldDB" id="A0A227KRY0"/>
<dbReference type="HAMAP" id="MF_00394">
    <property type="entry name" value="NAD_Glyc3P_dehydrog"/>
    <property type="match status" value="1"/>
</dbReference>
<comment type="similarity">
    <text evidence="1 8 12">Belongs to the NAD-dependent glycerol-3-phosphate dehydrogenase family.</text>
</comment>
<dbReference type="SUPFAM" id="SSF48179">
    <property type="entry name" value="6-phosphogluconate dehydrogenase C-terminal domain-like"/>
    <property type="match status" value="1"/>
</dbReference>
<feature type="binding site" evidence="8">
    <location>
        <position position="275"/>
    </location>
    <ligand>
        <name>NADPH</name>
        <dbReference type="ChEBI" id="CHEBI:57783"/>
    </ligand>
</feature>
<keyword evidence="7 8" id="KW-1208">Phospholipid metabolism</keyword>
<dbReference type="UniPathway" id="UPA00940"/>
<feature type="binding site" evidence="8">
    <location>
        <position position="132"/>
    </location>
    <ligand>
        <name>sn-glycerol 3-phosphate</name>
        <dbReference type="ChEBI" id="CHEBI:57597"/>
    </ligand>
</feature>
<dbReference type="Proteomes" id="UP000214610">
    <property type="component" value="Unassembled WGS sequence"/>
</dbReference>
<keyword evidence="8 11" id="KW-0520">NAD</keyword>
<dbReference type="InterPro" id="IPR013328">
    <property type="entry name" value="6PGD_dom2"/>
</dbReference>
<dbReference type="GO" id="GO:0046168">
    <property type="term" value="P:glycerol-3-phosphate catabolic process"/>
    <property type="evidence" value="ECO:0007669"/>
    <property type="project" value="InterPro"/>
</dbReference>
<dbReference type="NCBIfam" id="NF000942">
    <property type="entry name" value="PRK00094.1-4"/>
    <property type="match status" value="1"/>
</dbReference>
<dbReference type="InterPro" id="IPR006168">
    <property type="entry name" value="G3P_DH_NAD-dep"/>
</dbReference>
<evidence type="ECO:0000256" key="2">
    <source>
        <dbReference type="ARBA" id="ARBA00022516"/>
    </source>
</evidence>
<dbReference type="Pfam" id="PF07479">
    <property type="entry name" value="NAD_Gly3P_dh_C"/>
    <property type="match status" value="1"/>
</dbReference>
<keyword evidence="8" id="KW-0963">Cytoplasm</keyword>
<comment type="subcellular location">
    <subcellularLocation>
        <location evidence="8">Cytoplasm</location>
    </subcellularLocation>
</comment>
<name>A0A227KRY0_9BURK</name>
<keyword evidence="2 8" id="KW-0444">Lipid biosynthesis</keyword>
<dbReference type="GO" id="GO:0005829">
    <property type="term" value="C:cytosol"/>
    <property type="evidence" value="ECO:0007669"/>
    <property type="project" value="TreeGrafter"/>
</dbReference>
<dbReference type="PANTHER" id="PTHR11728">
    <property type="entry name" value="GLYCEROL-3-PHOSPHATE DEHYDROGENASE"/>
    <property type="match status" value="1"/>
</dbReference>
<feature type="binding site" evidence="8">
    <location>
        <position position="187"/>
    </location>
    <ligand>
        <name>sn-glycerol 3-phosphate</name>
        <dbReference type="ChEBI" id="CHEBI:57597"/>
    </ligand>
</feature>
<feature type="binding site" evidence="8">
    <location>
        <position position="136"/>
    </location>
    <ligand>
        <name>NADPH</name>
        <dbReference type="ChEBI" id="CHEBI:57783"/>
    </ligand>
</feature>
<feature type="binding site" evidence="8">
    <location>
        <position position="104"/>
    </location>
    <ligand>
        <name>NADPH</name>
        <dbReference type="ChEBI" id="CHEBI:57783"/>
    </ligand>
</feature>
<dbReference type="PIRSF" id="PIRSF000114">
    <property type="entry name" value="Glycerol-3-P_dh"/>
    <property type="match status" value="1"/>
</dbReference>
<comment type="catalytic activity">
    <reaction evidence="8">
        <text>sn-glycerol 3-phosphate + NAD(+) = dihydroxyacetone phosphate + NADH + H(+)</text>
        <dbReference type="Rhea" id="RHEA:11092"/>
        <dbReference type="ChEBI" id="CHEBI:15378"/>
        <dbReference type="ChEBI" id="CHEBI:57540"/>
        <dbReference type="ChEBI" id="CHEBI:57597"/>
        <dbReference type="ChEBI" id="CHEBI:57642"/>
        <dbReference type="ChEBI" id="CHEBI:57945"/>
        <dbReference type="EC" id="1.1.1.94"/>
    </reaction>
</comment>
<dbReference type="GO" id="GO:0008654">
    <property type="term" value="P:phospholipid biosynthetic process"/>
    <property type="evidence" value="ECO:0007669"/>
    <property type="project" value="UniProtKB-KW"/>
</dbReference>
<dbReference type="GO" id="GO:0141152">
    <property type="term" value="F:glycerol-3-phosphate dehydrogenase (NAD+) activity"/>
    <property type="evidence" value="ECO:0007669"/>
    <property type="project" value="RHEA"/>
</dbReference>
<keyword evidence="17" id="KW-1185">Reference proteome</keyword>
<dbReference type="PRINTS" id="PR00077">
    <property type="entry name" value="GPDHDRGNASE"/>
</dbReference>
<comment type="caution">
    <text evidence="8">Lacks conserved residue(s) required for the propagation of feature annotation.</text>
</comment>
<evidence type="ECO:0000256" key="8">
    <source>
        <dbReference type="HAMAP-Rule" id="MF_00394"/>
    </source>
</evidence>
<dbReference type="GO" id="GO:0005975">
    <property type="term" value="P:carbohydrate metabolic process"/>
    <property type="evidence" value="ECO:0007669"/>
    <property type="project" value="InterPro"/>
</dbReference>
<keyword evidence="3 8" id="KW-0521">NADP</keyword>
<feature type="binding site" evidence="11">
    <location>
        <position position="251"/>
    </location>
    <ligand>
        <name>NAD(+)</name>
        <dbReference type="ChEBI" id="CHEBI:57540"/>
    </ligand>
</feature>
<feature type="binding site" evidence="8">
    <location>
        <position position="251"/>
    </location>
    <ligand>
        <name>sn-glycerol 3-phosphate</name>
        <dbReference type="ChEBI" id="CHEBI:57597"/>
    </ligand>
</feature>